<feature type="domain" description="DAGKc" evidence="1">
    <location>
        <begin position="21"/>
        <end position="163"/>
    </location>
</feature>
<name>A0ABD0YIL3_9HEMI</name>
<dbReference type="InterPro" id="IPR016064">
    <property type="entry name" value="NAD/diacylglycerol_kinase_sf"/>
</dbReference>
<evidence type="ECO:0000313" key="2">
    <source>
        <dbReference type="EMBL" id="KAL1122212.1"/>
    </source>
</evidence>
<dbReference type="GO" id="GO:0016773">
    <property type="term" value="F:phosphotransferase activity, alcohol group as acceptor"/>
    <property type="evidence" value="ECO:0007669"/>
    <property type="project" value="UniProtKB-ARBA"/>
</dbReference>
<dbReference type="SUPFAM" id="SSF111331">
    <property type="entry name" value="NAD kinase/diacylglycerol kinase-like"/>
    <property type="match status" value="1"/>
</dbReference>
<dbReference type="GO" id="GO:0001727">
    <property type="term" value="F:lipid kinase activity"/>
    <property type="evidence" value="ECO:0007669"/>
    <property type="project" value="UniProtKB-ARBA"/>
</dbReference>
<dbReference type="PANTHER" id="PTHR12358">
    <property type="entry name" value="SPHINGOSINE KINASE"/>
    <property type="match status" value="1"/>
</dbReference>
<comment type="caution">
    <text evidence="2">The sequence shown here is derived from an EMBL/GenBank/DDBJ whole genome shotgun (WGS) entry which is preliminary data.</text>
</comment>
<dbReference type="PROSITE" id="PS50146">
    <property type="entry name" value="DAGK"/>
    <property type="match status" value="1"/>
</dbReference>
<proteinExistence type="predicted"/>
<evidence type="ECO:0000313" key="3">
    <source>
        <dbReference type="Proteomes" id="UP001558652"/>
    </source>
</evidence>
<dbReference type="Proteomes" id="UP001558652">
    <property type="component" value="Unassembled WGS sequence"/>
</dbReference>
<sequence>MMRAYCEQAMKYGDKPLILGEKHRRITVILNPAANRRKAKKYFEKYCAPLLYLSGVYVSILETEREGHARQIIDKIDPQSDAIVVAGGDGTLSETLTGLMRMKGELCRIPIGVLPLGRTNTLANTIFSRPKDQTRAQMAEATMAIIKGNTRPVNALRIEVLDQSDKGDQKPVYGVTGLEWGAWHDLKKRQQNFWYLGKTLGGYASLLFPGAETLARSLKATVRYTLPCDGCNQCYQQRPDLADNSIPKSVPSSGTRWWSRLSQLQRRPVADLKQGNFGTTLPC</sequence>
<dbReference type="InterPro" id="IPR050187">
    <property type="entry name" value="Lipid_Phosphate_FormReg"/>
</dbReference>
<accession>A0ABD0YIL3</accession>
<protein>
    <recommendedName>
        <fullName evidence="1">DAGKc domain-containing protein</fullName>
    </recommendedName>
</protein>
<dbReference type="InterPro" id="IPR001206">
    <property type="entry name" value="Diacylglycerol_kinase_cat_dom"/>
</dbReference>
<keyword evidence="3" id="KW-1185">Reference proteome</keyword>
<dbReference type="Gene3D" id="3.40.50.10330">
    <property type="entry name" value="Probable inorganic polyphosphate/atp-NAD kinase, domain 1"/>
    <property type="match status" value="1"/>
</dbReference>
<reference evidence="2 3" key="1">
    <citation type="submission" date="2024-07" db="EMBL/GenBank/DDBJ databases">
        <title>Chromosome-level genome assembly of the water stick insect Ranatra chinensis (Heteroptera: Nepidae).</title>
        <authorList>
            <person name="Liu X."/>
        </authorList>
    </citation>
    <scope>NUCLEOTIDE SEQUENCE [LARGE SCALE GENOMIC DNA]</scope>
    <source>
        <strain evidence="2">Cailab_2021Rc</strain>
        <tissue evidence="2">Muscle</tissue>
    </source>
</reference>
<dbReference type="SMART" id="SM00046">
    <property type="entry name" value="DAGKc"/>
    <property type="match status" value="1"/>
</dbReference>
<gene>
    <name evidence="2" type="ORF">AAG570_003617</name>
</gene>
<dbReference type="AlphaFoldDB" id="A0ABD0YIL3"/>
<evidence type="ECO:0000259" key="1">
    <source>
        <dbReference type="PROSITE" id="PS50146"/>
    </source>
</evidence>
<dbReference type="EMBL" id="JBFDAA010000014">
    <property type="protein sequence ID" value="KAL1122212.1"/>
    <property type="molecule type" value="Genomic_DNA"/>
</dbReference>
<organism evidence="2 3">
    <name type="scientific">Ranatra chinensis</name>
    <dbReference type="NCBI Taxonomy" id="642074"/>
    <lineage>
        <taxon>Eukaryota</taxon>
        <taxon>Metazoa</taxon>
        <taxon>Ecdysozoa</taxon>
        <taxon>Arthropoda</taxon>
        <taxon>Hexapoda</taxon>
        <taxon>Insecta</taxon>
        <taxon>Pterygota</taxon>
        <taxon>Neoptera</taxon>
        <taxon>Paraneoptera</taxon>
        <taxon>Hemiptera</taxon>
        <taxon>Heteroptera</taxon>
        <taxon>Panheteroptera</taxon>
        <taxon>Nepomorpha</taxon>
        <taxon>Nepidae</taxon>
        <taxon>Ranatrinae</taxon>
        <taxon>Ranatra</taxon>
    </lineage>
</organism>
<dbReference type="Pfam" id="PF00781">
    <property type="entry name" value="DAGK_cat"/>
    <property type="match status" value="1"/>
</dbReference>
<dbReference type="PANTHER" id="PTHR12358:SF31">
    <property type="entry name" value="ACYLGLYCEROL KINASE, MITOCHONDRIAL"/>
    <property type="match status" value="1"/>
</dbReference>
<dbReference type="InterPro" id="IPR017438">
    <property type="entry name" value="ATP-NAD_kinase_N"/>
</dbReference>